<feature type="compositionally biased region" description="Low complexity" evidence="1">
    <location>
        <begin position="108"/>
        <end position="120"/>
    </location>
</feature>
<dbReference type="Proteomes" id="UP000295680">
    <property type="component" value="Unassembled WGS sequence"/>
</dbReference>
<evidence type="ECO:0008006" key="4">
    <source>
        <dbReference type="Google" id="ProtNLM"/>
    </source>
</evidence>
<evidence type="ECO:0000313" key="2">
    <source>
        <dbReference type="EMBL" id="TCO64957.1"/>
    </source>
</evidence>
<name>A0A4R2K004_9PSEU</name>
<gene>
    <name evidence="2" type="ORF">EV192_101741</name>
</gene>
<sequence length="923" mass="97965">MGLDLSFPRRPVAELWLGGQWRTITTDVRQSPAVTITRGRKDESAKPSPSLCKFTLDDASHNYSPHDPMGVYYGQEFLNAPFRLALEVGVDNFARTTASGWGSSPQNGAWTTTTAGTAGTSVSSGEGRHSVTTTLSYALTTLQTITVRDVEVRTTVIIDSVSSVTGGSLEPANIALRMSNSGADYYLCRMLVNASNQVQLSIMERDTTTLAGPVTLTTAYSGQQWSVAASIEASTIRFKAWPTSGTEPQSWTVSTVQDGPFGAGWVGIRSGVGSGNTTTKPVVFRYDRMEIRLPRFAGEVSKWTPDRKLGEADRTIAVEASGLSRRLSQFKNPLRSSAYRYMTGPAKPFTPVEYWPLDLPKDATDPGANAVPGGVSAFLQQYLDANNQPAGAMTWGSGTGLVGVGRTAQVTNNGSLILPVTRQALIGNSYTVSWVMRLTQDSGGRIIFHNNTLSNDASITYFTDGSYEARIGAGPSTVIFAGQLPLAGYDDTWHTYSFSMYADSGHIVCSFSIDGVFPSGVAVSPATYTPLNMIEFEGGDIQTSGPGAFGNVAVFPQINANSLIYGLLDDAYRGHSGEAPANRFVRIAAEEGVATDSYGDYNPLRPLTLMGPQSEKTLLDLLDECVTVDRGSRYEPKSSVAVALRTVGSALNQTPAVSLDYSAGYVGDPFQPILDDQGRLNDVTTTRPGGGTYTVARTVGPKNTHDPGTVAGAVGRYDGSFEVNVAADAMLPEQAGWRLNNGTVSAPRYPVVVVDLRAPSVTQAVAVGVLDTGIDDLIEVTHATKAGVYYPARLLVRGYTETFDTAFRHTITFTGSPAEPYDVFVLGGSVLAGQSDSGNPSTLTTGVNTTATSLTVASTGYLWKTGAQTTQANLDGEQVTITNIAGSASPQTFTVTRSVNGVVKPHTAGAPIEVLNPRRLAPA</sequence>
<comment type="caution">
    <text evidence="2">The sequence shown here is derived from an EMBL/GenBank/DDBJ whole genome shotgun (WGS) entry which is preliminary data.</text>
</comment>
<accession>A0A4R2K004</accession>
<feature type="region of interest" description="Disordered" evidence="1">
    <location>
        <begin position="100"/>
        <end position="128"/>
    </location>
</feature>
<reference evidence="2 3" key="1">
    <citation type="submission" date="2019-03" db="EMBL/GenBank/DDBJ databases">
        <title>Genomic Encyclopedia of Type Strains, Phase IV (KMG-IV): sequencing the most valuable type-strain genomes for metagenomic binning, comparative biology and taxonomic classification.</title>
        <authorList>
            <person name="Goeker M."/>
        </authorList>
    </citation>
    <scope>NUCLEOTIDE SEQUENCE [LARGE SCALE GENOMIC DNA]</scope>
    <source>
        <strain evidence="2 3">DSM 45934</strain>
    </source>
</reference>
<evidence type="ECO:0000256" key="1">
    <source>
        <dbReference type="SAM" id="MobiDB-lite"/>
    </source>
</evidence>
<dbReference type="AlphaFoldDB" id="A0A4R2K004"/>
<organism evidence="2 3">
    <name type="scientific">Actinocrispum wychmicini</name>
    <dbReference type="NCBI Taxonomy" id="1213861"/>
    <lineage>
        <taxon>Bacteria</taxon>
        <taxon>Bacillati</taxon>
        <taxon>Actinomycetota</taxon>
        <taxon>Actinomycetes</taxon>
        <taxon>Pseudonocardiales</taxon>
        <taxon>Pseudonocardiaceae</taxon>
        <taxon>Actinocrispum</taxon>
    </lineage>
</organism>
<dbReference type="EMBL" id="SLWS01000001">
    <property type="protein sequence ID" value="TCO64957.1"/>
    <property type="molecule type" value="Genomic_DNA"/>
</dbReference>
<keyword evidence="3" id="KW-1185">Reference proteome</keyword>
<protein>
    <recommendedName>
        <fullName evidence="4">Concanavalin A-like lectin/glucanase superfamily protein</fullName>
    </recommendedName>
</protein>
<dbReference type="RefSeq" id="WP_132111035.1">
    <property type="nucleotide sequence ID" value="NZ_SLWS01000001.1"/>
</dbReference>
<proteinExistence type="predicted"/>
<evidence type="ECO:0000313" key="3">
    <source>
        <dbReference type="Proteomes" id="UP000295680"/>
    </source>
</evidence>
<dbReference type="OrthoDB" id="3304698at2"/>